<sequence length="72" mass="8951">MKCFLRKRFSYEICERFAQTLLYRIHVKINNFSLSTEIRFQNFDRAFQEKFRKVIPFKLKLQKILQNLSHLH</sequence>
<accession>M6BNA3</accession>
<dbReference type="PATRIC" id="fig|1218567.3.peg.2995"/>
<comment type="caution">
    <text evidence="1">The sequence shown here is derived from an EMBL/GenBank/DDBJ whole genome shotgun (WGS) entry which is preliminary data.</text>
</comment>
<reference evidence="1 2" key="1">
    <citation type="submission" date="2013-01" db="EMBL/GenBank/DDBJ databases">
        <authorList>
            <person name="Harkins D.M."/>
            <person name="Durkin A.S."/>
            <person name="Brinkac L.M."/>
            <person name="Haft D.H."/>
            <person name="Selengut J.D."/>
            <person name="Sanka R."/>
            <person name="DePew J."/>
            <person name="Purushe J."/>
            <person name="Galloway R.L."/>
            <person name="Vinetz J.M."/>
            <person name="Sutton G.G."/>
            <person name="Nierman W.C."/>
            <person name="Fouts D.E."/>
        </authorList>
    </citation>
    <scope>NUCLEOTIDE SEQUENCE [LARGE SCALE GENOMIC DNA]</scope>
    <source>
        <strain evidence="1 2">Sponselee CDC</strain>
    </source>
</reference>
<name>M6BNA3_LEPBO</name>
<dbReference type="AlphaFoldDB" id="M6BNA3"/>
<evidence type="ECO:0000313" key="2">
    <source>
        <dbReference type="Proteomes" id="UP000011873"/>
    </source>
</evidence>
<dbReference type="Proteomes" id="UP000011873">
    <property type="component" value="Unassembled WGS sequence"/>
</dbReference>
<organism evidence="1 2">
    <name type="scientific">Leptospira borgpetersenii serovar Hardjo-bovis str. Sponselee</name>
    <dbReference type="NCBI Taxonomy" id="1303729"/>
    <lineage>
        <taxon>Bacteria</taxon>
        <taxon>Pseudomonadati</taxon>
        <taxon>Spirochaetota</taxon>
        <taxon>Spirochaetia</taxon>
        <taxon>Leptospirales</taxon>
        <taxon>Leptospiraceae</taxon>
        <taxon>Leptospira</taxon>
    </lineage>
</organism>
<gene>
    <name evidence="1" type="ORF">LEP1GSC016_3038</name>
</gene>
<proteinExistence type="predicted"/>
<dbReference type="EMBL" id="ANMU01000116">
    <property type="protein sequence ID" value="EMJ80076.1"/>
    <property type="molecule type" value="Genomic_DNA"/>
</dbReference>
<evidence type="ECO:0000313" key="1">
    <source>
        <dbReference type="EMBL" id="EMJ80076.1"/>
    </source>
</evidence>
<protein>
    <submittedName>
        <fullName evidence="1">Uncharacterized protein</fullName>
    </submittedName>
</protein>